<dbReference type="InterPro" id="IPR011330">
    <property type="entry name" value="Glyco_hydro/deAcase_b/a-brl"/>
</dbReference>
<organism evidence="1 2">
    <name type="scientific">Gynuella sunshinyii YC6258</name>
    <dbReference type="NCBI Taxonomy" id="1445510"/>
    <lineage>
        <taxon>Bacteria</taxon>
        <taxon>Pseudomonadati</taxon>
        <taxon>Pseudomonadota</taxon>
        <taxon>Gammaproteobacteria</taxon>
        <taxon>Oceanospirillales</taxon>
        <taxon>Saccharospirillaceae</taxon>
        <taxon>Gynuella</taxon>
    </lineage>
</organism>
<protein>
    <submittedName>
        <fullName evidence="1">Putative deacetylase</fullName>
    </submittedName>
</protein>
<evidence type="ECO:0000313" key="1">
    <source>
        <dbReference type="EMBL" id="AJQ95377.1"/>
    </source>
</evidence>
<dbReference type="EMBL" id="CP007142">
    <property type="protein sequence ID" value="AJQ95377.1"/>
    <property type="molecule type" value="Genomic_DNA"/>
</dbReference>
<dbReference type="AlphaFoldDB" id="A0A0C5VL09"/>
<reference evidence="1 2" key="1">
    <citation type="submission" date="2014-01" db="EMBL/GenBank/DDBJ databases">
        <title>Full genme sequencing of cellulolytic bacterium Gynuella sunshinyii YC6258T gen. nov., sp. nov.</title>
        <authorList>
            <person name="Khan H."/>
            <person name="Chung E.J."/>
            <person name="Chung Y.R."/>
        </authorList>
    </citation>
    <scope>NUCLEOTIDE SEQUENCE [LARGE SCALE GENOMIC DNA]</scope>
    <source>
        <strain evidence="1 2">YC6258</strain>
    </source>
</reference>
<dbReference type="CDD" id="cd11374">
    <property type="entry name" value="CE4_u10"/>
    <property type="match status" value="1"/>
</dbReference>
<dbReference type="HOGENOM" id="CLU_1183007_0_0_6"/>
<keyword evidence="2" id="KW-1185">Reference proteome</keyword>
<dbReference type="SUPFAM" id="SSF88713">
    <property type="entry name" value="Glycoside hydrolase/deacetylase"/>
    <property type="match status" value="1"/>
</dbReference>
<dbReference type="Gene3D" id="3.20.20.370">
    <property type="entry name" value="Glycoside hydrolase/deacetylase"/>
    <property type="match status" value="1"/>
</dbReference>
<dbReference type="PATRIC" id="fig|1445510.3.peg.3303"/>
<name>A0A0C5VL09_9GAMM</name>
<evidence type="ECO:0000313" key="2">
    <source>
        <dbReference type="Proteomes" id="UP000032266"/>
    </source>
</evidence>
<dbReference type="Pfam" id="PF10096">
    <property type="entry name" value="DUF2334"/>
    <property type="match status" value="1"/>
</dbReference>
<accession>A0A0C5VL09</accession>
<dbReference type="KEGG" id="gsn:YC6258_03341"/>
<dbReference type="Proteomes" id="UP000032266">
    <property type="component" value="Chromosome"/>
</dbReference>
<gene>
    <name evidence="1" type="ORF">YC6258_03341</name>
</gene>
<dbReference type="RefSeq" id="WP_044617696.1">
    <property type="nucleotide sequence ID" value="NZ_CP007142.1"/>
</dbReference>
<proteinExistence type="predicted"/>
<sequence>MRTILSIHDLMPDTFKRVLNIISKLSDAGVPADKVYLLVVPGLSWKAEQINTLKSLQQDGYQLAGHGWHHHIHKKTSLFHYLHSAFISRNVAEHLSLSSAEISDMIEMNYGWFLENGMSAPELYVPPAWAMGSIRRSELIKLPFRYYEYSSGLLDVEENSFKSLALTGYEADRLWRVPVLWGWNELNTRLLSRNRPLRISIHPYDFEYYLSDFIIDHIRLSDQHLSCADIFA</sequence>
<dbReference type="STRING" id="1445510.YC6258_03341"/>
<dbReference type="InterPro" id="IPR018763">
    <property type="entry name" value="DUF2334"/>
</dbReference>
<dbReference type="OrthoDB" id="9793440at2"/>
<dbReference type="GO" id="GO:0005975">
    <property type="term" value="P:carbohydrate metabolic process"/>
    <property type="evidence" value="ECO:0007669"/>
    <property type="project" value="InterPro"/>
</dbReference>